<keyword evidence="2" id="KW-0812">Transmembrane</keyword>
<feature type="compositionally biased region" description="Pro residues" evidence="5">
    <location>
        <begin position="37"/>
        <end position="46"/>
    </location>
</feature>
<evidence type="ECO:0000256" key="4">
    <source>
        <dbReference type="ARBA" id="ARBA00023136"/>
    </source>
</evidence>
<organism evidence="7 8">
    <name type="scientific">Sphingomonas humi</name>
    <dbReference type="NCBI Taxonomy" id="335630"/>
    <lineage>
        <taxon>Bacteria</taxon>
        <taxon>Pseudomonadati</taxon>
        <taxon>Pseudomonadota</taxon>
        <taxon>Alphaproteobacteria</taxon>
        <taxon>Sphingomonadales</taxon>
        <taxon>Sphingomonadaceae</taxon>
        <taxon>Sphingomonas</taxon>
    </lineage>
</organism>
<feature type="domain" description="TonB C-terminal" evidence="6">
    <location>
        <begin position="167"/>
        <end position="223"/>
    </location>
</feature>
<evidence type="ECO:0000313" key="8">
    <source>
        <dbReference type="Proteomes" id="UP001501310"/>
    </source>
</evidence>
<dbReference type="InterPro" id="IPR006260">
    <property type="entry name" value="TonB/TolA_C"/>
</dbReference>
<evidence type="ECO:0000259" key="6">
    <source>
        <dbReference type="Pfam" id="PF03544"/>
    </source>
</evidence>
<sequence>MVLVHAAVIGGLLSLAPAGSITRTLQQPLQVFDVVLPKPPPPPPSPVVESRAAPKEGGAAAPPAKKAEPSPVKKVEPVVKLPPPPPPVVAAPAPGTGTAPASGAAPVDGPGSGAGGQGNGTGSGGAGSGPGGGGDGGAATRPSLASRPLTQRDYGSENRRAWPSGKRVLVTFDVLLNGRASDCRVFQSSGVPEIDAETCALVVRKLRFRPARDAAGRPVVARYGYAQVAQF</sequence>
<feature type="compositionally biased region" description="Low complexity" evidence="5">
    <location>
        <begin position="55"/>
        <end position="64"/>
    </location>
</feature>
<dbReference type="NCBIfam" id="TIGR01352">
    <property type="entry name" value="tonB_Cterm"/>
    <property type="match status" value="1"/>
</dbReference>
<feature type="compositionally biased region" description="Low complexity" evidence="5">
    <location>
        <begin position="90"/>
        <end position="109"/>
    </location>
</feature>
<dbReference type="InterPro" id="IPR037682">
    <property type="entry name" value="TonB_C"/>
</dbReference>
<comment type="caution">
    <text evidence="7">The sequence shown here is derived from an EMBL/GenBank/DDBJ whole genome shotgun (WGS) entry which is preliminary data.</text>
</comment>
<dbReference type="Pfam" id="PF03544">
    <property type="entry name" value="TonB_C"/>
    <property type="match status" value="1"/>
</dbReference>
<evidence type="ECO:0000256" key="5">
    <source>
        <dbReference type="SAM" id="MobiDB-lite"/>
    </source>
</evidence>
<reference evidence="8" key="1">
    <citation type="journal article" date="2019" name="Int. J. Syst. Evol. Microbiol.">
        <title>The Global Catalogue of Microorganisms (GCM) 10K type strain sequencing project: providing services to taxonomists for standard genome sequencing and annotation.</title>
        <authorList>
            <consortium name="The Broad Institute Genomics Platform"/>
            <consortium name="The Broad Institute Genome Sequencing Center for Infectious Disease"/>
            <person name="Wu L."/>
            <person name="Ma J."/>
        </authorList>
    </citation>
    <scope>NUCLEOTIDE SEQUENCE [LARGE SCALE GENOMIC DNA]</scope>
    <source>
        <strain evidence="8">JCM 16603</strain>
    </source>
</reference>
<dbReference type="SUPFAM" id="SSF74653">
    <property type="entry name" value="TolA/TonB C-terminal domain"/>
    <property type="match status" value="1"/>
</dbReference>
<evidence type="ECO:0000256" key="2">
    <source>
        <dbReference type="ARBA" id="ARBA00022692"/>
    </source>
</evidence>
<keyword evidence="8" id="KW-1185">Reference proteome</keyword>
<gene>
    <name evidence="7" type="ORF">GCM10022211_15590</name>
</gene>
<keyword evidence="4" id="KW-0472">Membrane</keyword>
<evidence type="ECO:0000256" key="1">
    <source>
        <dbReference type="ARBA" id="ARBA00004167"/>
    </source>
</evidence>
<dbReference type="Gene3D" id="3.30.1150.10">
    <property type="match status" value="1"/>
</dbReference>
<feature type="compositionally biased region" description="Pro residues" evidence="5">
    <location>
        <begin position="80"/>
        <end position="89"/>
    </location>
</feature>
<feature type="compositionally biased region" description="Basic and acidic residues" evidence="5">
    <location>
        <begin position="65"/>
        <end position="77"/>
    </location>
</feature>
<comment type="subcellular location">
    <subcellularLocation>
        <location evidence="1">Membrane</location>
        <topology evidence="1">Single-pass membrane protein</topology>
    </subcellularLocation>
</comment>
<feature type="region of interest" description="Disordered" evidence="5">
    <location>
        <begin position="36"/>
        <end position="160"/>
    </location>
</feature>
<evidence type="ECO:0000313" key="7">
    <source>
        <dbReference type="EMBL" id="GAA4004513.1"/>
    </source>
</evidence>
<name>A0ABP7RZY6_9SPHN</name>
<accession>A0ABP7RZY6</accession>
<proteinExistence type="predicted"/>
<dbReference type="Proteomes" id="UP001501310">
    <property type="component" value="Unassembled WGS sequence"/>
</dbReference>
<keyword evidence="3" id="KW-1133">Transmembrane helix</keyword>
<feature type="compositionally biased region" description="Gly residues" evidence="5">
    <location>
        <begin position="110"/>
        <end position="137"/>
    </location>
</feature>
<dbReference type="EMBL" id="BAAAZD010000002">
    <property type="protein sequence ID" value="GAA4004513.1"/>
    <property type="molecule type" value="Genomic_DNA"/>
</dbReference>
<evidence type="ECO:0000256" key="3">
    <source>
        <dbReference type="ARBA" id="ARBA00022989"/>
    </source>
</evidence>
<protein>
    <recommendedName>
        <fullName evidence="6">TonB C-terminal domain-containing protein</fullName>
    </recommendedName>
</protein>